<dbReference type="RefSeq" id="WP_076545652.1">
    <property type="nucleotide sequence ID" value="NZ_FTNC01000020.1"/>
</dbReference>
<gene>
    <name evidence="1" type="ORF">SAMN05421834_1205</name>
</gene>
<name>A0A1N6ZVZ7_9FIRM</name>
<keyword evidence="2" id="KW-1185">Reference proteome</keyword>
<protein>
    <recommendedName>
        <fullName evidence="3">Heparinase II/III-like protein</fullName>
    </recommendedName>
</protein>
<dbReference type="Proteomes" id="UP000185669">
    <property type="component" value="Unassembled WGS sequence"/>
</dbReference>
<organism evidence="1 2">
    <name type="scientific">Halanaerobium kushneri</name>
    <dbReference type="NCBI Taxonomy" id="56779"/>
    <lineage>
        <taxon>Bacteria</taxon>
        <taxon>Bacillati</taxon>
        <taxon>Bacillota</taxon>
        <taxon>Clostridia</taxon>
        <taxon>Halanaerobiales</taxon>
        <taxon>Halanaerobiaceae</taxon>
        <taxon>Halanaerobium</taxon>
    </lineage>
</organism>
<dbReference type="EMBL" id="FTNC01000020">
    <property type="protein sequence ID" value="SIR31018.1"/>
    <property type="molecule type" value="Genomic_DNA"/>
</dbReference>
<dbReference type="OrthoDB" id="1290722at2"/>
<evidence type="ECO:0000313" key="2">
    <source>
        <dbReference type="Proteomes" id="UP000185669"/>
    </source>
</evidence>
<proteinExistence type="predicted"/>
<reference evidence="2" key="1">
    <citation type="submission" date="2017-01" db="EMBL/GenBank/DDBJ databases">
        <authorList>
            <person name="Varghese N."/>
            <person name="Submissions S."/>
        </authorList>
    </citation>
    <scope>NUCLEOTIDE SEQUENCE [LARGE SCALE GENOMIC DNA]</scope>
    <source>
        <strain evidence="2">ATCC 700103</strain>
    </source>
</reference>
<accession>A0A1N6ZVZ7</accession>
<sequence>MINHYQKVLASADSLVADLLKMQVLDKGKKGFGGLQALESRLVAPKFSIYGLKAMLSAYYNQDSVYYQDNGLFKSIEMLVDYIGNVQREDGTFDLLTVNFYSSPDTAFMVQRLCISHKLITNFGEDSAKEIKNQLENIINKAAYGMAAGGFHTPNHRWVIASALMMAYNILDIDEFKLNAEKYLGEGIDCNQDGEFTERSTGIYNVVNDNALIILAEETKNWELLDHVERNLKMMLKFIEPDGTIYTGNSTRQDKGEKYYPDNYYHLYLYMAARLNDKEFSYMAETIIERHNRNTDVQSFAQSLYLFMFNPELKNFSVPTQEIEEDYEKFYQQSGVLRVRRDDMSFTLTENSTQFLEFKAYSLPLALKLSASFFEIGQFNLNKVDKQWQRECKTSKIEKNNDSYQMRFHAHGTYYLPFEEEQEIEWGEMNYDQRKIGREVDLYINLNFKEIEAGIEVTIDTDGCDQVPLKVEFILPADSIIEGDSFLMKGKAGSSLAAKEGEIKITQGTDTILLDSSFAEHLYTEDMRGTEAMSEHHFTIFYTAFTNLKKSFKIKKL</sequence>
<evidence type="ECO:0008006" key="3">
    <source>
        <dbReference type="Google" id="ProtNLM"/>
    </source>
</evidence>
<evidence type="ECO:0000313" key="1">
    <source>
        <dbReference type="EMBL" id="SIR31018.1"/>
    </source>
</evidence>
<dbReference type="STRING" id="56779.SAMN05421834_1205"/>
<dbReference type="AlphaFoldDB" id="A0A1N6ZVZ7"/>